<evidence type="ECO:0000313" key="1">
    <source>
        <dbReference type="EMBL" id="OYO25136.1"/>
    </source>
</evidence>
<organism evidence="1 2">
    <name type="scientific">Enemella dayhoffiae</name>
    <dbReference type="NCBI Taxonomy" id="2016507"/>
    <lineage>
        <taxon>Bacteria</taxon>
        <taxon>Bacillati</taxon>
        <taxon>Actinomycetota</taxon>
        <taxon>Actinomycetes</taxon>
        <taxon>Propionibacteriales</taxon>
        <taxon>Propionibacteriaceae</taxon>
        <taxon>Enemella</taxon>
    </lineage>
</organism>
<reference evidence="1 2" key="1">
    <citation type="submission" date="2017-07" db="EMBL/GenBank/DDBJ databases">
        <title>Draft whole genome sequences of clinical Proprionibacteriaceae strains.</title>
        <authorList>
            <person name="Bernier A.-M."/>
            <person name="Bernard K."/>
            <person name="Domingo M.-C."/>
        </authorList>
    </citation>
    <scope>NUCLEOTIDE SEQUENCE [LARGE SCALE GENOMIC DNA]</scope>
    <source>
        <strain evidence="1 2">NML 130396</strain>
    </source>
</reference>
<gene>
    <name evidence="1" type="ORF">CGZ93_01375</name>
</gene>
<dbReference type="RefSeq" id="WP_094362343.1">
    <property type="nucleotide sequence ID" value="NZ_NMVQ01000001.1"/>
</dbReference>
<dbReference type="Proteomes" id="UP000216311">
    <property type="component" value="Unassembled WGS sequence"/>
</dbReference>
<accession>A0A255HCT5</accession>
<sequence length="80" mass="8826">MIEQPEDAPIHPWRLLALGRLLYSAWTLASLLTPELFDARISYVSELSARDHPFSLLHRSADALAGAGVGFVAWRVATLP</sequence>
<name>A0A255HCT5_9ACTN</name>
<comment type="caution">
    <text evidence="1">The sequence shown here is derived from an EMBL/GenBank/DDBJ whole genome shotgun (WGS) entry which is preliminary data.</text>
</comment>
<dbReference type="OrthoDB" id="3406108at2"/>
<dbReference type="EMBL" id="NMVQ01000001">
    <property type="protein sequence ID" value="OYO25136.1"/>
    <property type="molecule type" value="Genomic_DNA"/>
</dbReference>
<dbReference type="AlphaFoldDB" id="A0A255HCT5"/>
<protein>
    <submittedName>
        <fullName evidence="1">Uncharacterized protein</fullName>
    </submittedName>
</protein>
<proteinExistence type="predicted"/>
<keyword evidence="2" id="KW-1185">Reference proteome</keyword>
<evidence type="ECO:0000313" key="2">
    <source>
        <dbReference type="Proteomes" id="UP000216311"/>
    </source>
</evidence>